<organism evidence="2 3">
    <name type="scientific">Coccomyxa subellipsoidea (strain C-169)</name>
    <name type="common">Green microalga</name>
    <dbReference type="NCBI Taxonomy" id="574566"/>
    <lineage>
        <taxon>Eukaryota</taxon>
        <taxon>Viridiplantae</taxon>
        <taxon>Chlorophyta</taxon>
        <taxon>core chlorophytes</taxon>
        <taxon>Trebouxiophyceae</taxon>
        <taxon>Trebouxiophyceae incertae sedis</taxon>
        <taxon>Coccomyxaceae</taxon>
        <taxon>Coccomyxa</taxon>
        <taxon>Coccomyxa subellipsoidea</taxon>
    </lineage>
</organism>
<feature type="region of interest" description="Disordered" evidence="1">
    <location>
        <begin position="47"/>
        <end position="178"/>
    </location>
</feature>
<dbReference type="AlphaFoldDB" id="I0YW21"/>
<name>I0YW21_COCSC</name>
<protein>
    <submittedName>
        <fullName evidence="2">Uncharacterized protein</fullName>
    </submittedName>
</protein>
<evidence type="ECO:0000256" key="1">
    <source>
        <dbReference type="SAM" id="MobiDB-lite"/>
    </source>
</evidence>
<feature type="compositionally biased region" description="Low complexity" evidence="1">
    <location>
        <begin position="110"/>
        <end position="119"/>
    </location>
</feature>
<dbReference type="KEGG" id="csl:COCSUDRAFT_66297"/>
<accession>I0YW21</accession>
<feature type="compositionally biased region" description="Basic and acidic residues" evidence="1">
    <location>
        <begin position="164"/>
        <end position="178"/>
    </location>
</feature>
<dbReference type="GeneID" id="17040577"/>
<evidence type="ECO:0000313" key="3">
    <source>
        <dbReference type="Proteomes" id="UP000007264"/>
    </source>
</evidence>
<dbReference type="Proteomes" id="UP000007264">
    <property type="component" value="Unassembled WGS sequence"/>
</dbReference>
<feature type="compositionally biased region" description="Basic and acidic residues" evidence="1">
    <location>
        <begin position="97"/>
        <end position="107"/>
    </location>
</feature>
<feature type="compositionally biased region" description="Polar residues" evidence="1">
    <location>
        <begin position="47"/>
        <end position="59"/>
    </location>
</feature>
<gene>
    <name evidence="2" type="ORF">COCSUDRAFT_66297</name>
</gene>
<proteinExistence type="predicted"/>
<dbReference type="EMBL" id="AGSI01000009">
    <property type="protein sequence ID" value="EIE22590.1"/>
    <property type="molecule type" value="Genomic_DNA"/>
</dbReference>
<evidence type="ECO:0000313" key="2">
    <source>
        <dbReference type="EMBL" id="EIE22590.1"/>
    </source>
</evidence>
<sequence>MRSGIAHGRRFFRSTLQPIAENLEYNPVSIAARYRSNYLGSVSLPTQTKAASYSVSSSDEPTREGSTPDAVPGQALDPNRVPPKGSLDRQGSGNVSKGHDSPTREELEQSGSADSSSADSSEDKSSSATPAGGPSGRLGDPHVTDSEGMSHNARPGEFAPNDPKAPKDNTPENARKAS</sequence>
<dbReference type="OrthoDB" id="10319380at2759"/>
<comment type="caution">
    <text evidence="2">The sequence shown here is derived from an EMBL/GenBank/DDBJ whole genome shotgun (WGS) entry which is preliminary data.</text>
</comment>
<dbReference type="RefSeq" id="XP_005647134.1">
    <property type="nucleotide sequence ID" value="XM_005647077.1"/>
</dbReference>
<reference evidence="2 3" key="1">
    <citation type="journal article" date="2012" name="Genome Biol.">
        <title>The genome of the polar eukaryotic microalga coccomyxa subellipsoidea reveals traits of cold adaptation.</title>
        <authorList>
            <person name="Blanc G."/>
            <person name="Agarkova I."/>
            <person name="Grimwood J."/>
            <person name="Kuo A."/>
            <person name="Brueggeman A."/>
            <person name="Dunigan D."/>
            <person name="Gurnon J."/>
            <person name="Ladunga I."/>
            <person name="Lindquist E."/>
            <person name="Lucas S."/>
            <person name="Pangilinan J."/>
            <person name="Proschold T."/>
            <person name="Salamov A."/>
            <person name="Schmutz J."/>
            <person name="Weeks D."/>
            <person name="Yamada T."/>
            <person name="Claverie J.M."/>
            <person name="Grigoriev I."/>
            <person name="Van Etten J."/>
            <person name="Lomsadze A."/>
            <person name="Borodovsky M."/>
        </authorList>
    </citation>
    <scope>NUCLEOTIDE SEQUENCE [LARGE SCALE GENOMIC DNA]</scope>
    <source>
        <strain evidence="2 3">C-169</strain>
    </source>
</reference>
<keyword evidence="3" id="KW-1185">Reference proteome</keyword>